<reference evidence="1" key="2">
    <citation type="submission" date="2020-11" db="EMBL/GenBank/DDBJ databases">
        <authorList>
            <person name="McCartney M.A."/>
            <person name="Auch B."/>
            <person name="Kono T."/>
            <person name="Mallez S."/>
            <person name="Becker A."/>
            <person name="Gohl D.M."/>
            <person name="Silverstein K.A.T."/>
            <person name="Koren S."/>
            <person name="Bechman K.B."/>
            <person name="Herman A."/>
            <person name="Abrahante J.E."/>
            <person name="Garbe J."/>
        </authorList>
    </citation>
    <scope>NUCLEOTIDE SEQUENCE</scope>
    <source>
        <strain evidence="1">Duluth1</strain>
        <tissue evidence="1">Whole animal</tissue>
    </source>
</reference>
<keyword evidence="2" id="KW-1185">Reference proteome</keyword>
<dbReference type="EMBL" id="JAIWYP010000015">
    <property type="protein sequence ID" value="KAH3705534.1"/>
    <property type="molecule type" value="Genomic_DNA"/>
</dbReference>
<dbReference type="AlphaFoldDB" id="A0A9D3YVG8"/>
<protein>
    <submittedName>
        <fullName evidence="1">Uncharacterized protein</fullName>
    </submittedName>
</protein>
<evidence type="ECO:0000313" key="1">
    <source>
        <dbReference type="EMBL" id="KAH3705534.1"/>
    </source>
</evidence>
<reference evidence="1" key="1">
    <citation type="journal article" date="2019" name="bioRxiv">
        <title>The Genome of the Zebra Mussel, Dreissena polymorpha: A Resource for Invasive Species Research.</title>
        <authorList>
            <person name="McCartney M.A."/>
            <person name="Auch B."/>
            <person name="Kono T."/>
            <person name="Mallez S."/>
            <person name="Zhang Y."/>
            <person name="Obille A."/>
            <person name="Becker A."/>
            <person name="Abrahante J.E."/>
            <person name="Garbe J."/>
            <person name="Badalamenti J.P."/>
            <person name="Herman A."/>
            <person name="Mangelson H."/>
            <person name="Liachko I."/>
            <person name="Sullivan S."/>
            <person name="Sone E.D."/>
            <person name="Koren S."/>
            <person name="Silverstein K.A.T."/>
            <person name="Beckman K.B."/>
            <person name="Gohl D.M."/>
        </authorList>
    </citation>
    <scope>NUCLEOTIDE SEQUENCE</scope>
    <source>
        <strain evidence="1">Duluth1</strain>
        <tissue evidence="1">Whole animal</tissue>
    </source>
</reference>
<dbReference type="Proteomes" id="UP000828390">
    <property type="component" value="Unassembled WGS sequence"/>
</dbReference>
<accession>A0A9D3YVG8</accession>
<comment type="caution">
    <text evidence="1">The sequence shown here is derived from an EMBL/GenBank/DDBJ whole genome shotgun (WGS) entry which is preliminary data.</text>
</comment>
<proteinExistence type="predicted"/>
<evidence type="ECO:0000313" key="2">
    <source>
        <dbReference type="Proteomes" id="UP000828390"/>
    </source>
</evidence>
<organism evidence="1 2">
    <name type="scientific">Dreissena polymorpha</name>
    <name type="common">Zebra mussel</name>
    <name type="synonym">Mytilus polymorpha</name>
    <dbReference type="NCBI Taxonomy" id="45954"/>
    <lineage>
        <taxon>Eukaryota</taxon>
        <taxon>Metazoa</taxon>
        <taxon>Spiralia</taxon>
        <taxon>Lophotrochozoa</taxon>
        <taxon>Mollusca</taxon>
        <taxon>Bivalvia</taxon>
        <taxon>Autobranchia</taxon>
        <taxon>Heteroconchia</taxon>
        <taxon>Euheterodonta</taxon>
        <taxon>Imparidentia</taxon>
        <taxon>Neoheterodontei</taxon>
        <taxon>Myida</taxon>
        <taxon>Dreissenoidea</taxon>
        <taxon>Dreissenidae</taxon>
        <taxon>Dreissena</taxon>
    </lineage>
</organism>
<name>A0A9D3YVG8_DREPO</name>
<gene>
    <name evidence="1" type="ORF">DPMN_080611</name>
</gene>
<sequence length="68" mass="7682">MCLGTLPVSDLTESDDCTDCCVWGRFQSLVYLRVTDCCVWIRFQSLVYMRVTTVQTDGSGNASSLWFT</sequence>